<reference evidence="1 2" key="1">
    <citation type="submission" date="2019-08" db="EMBL/GenBank/DDBJ databases">
        <title>Bradyrhizobium hipponensis sp. nov., a rhizobium isolated from a Lupinus angustifolius root nodule in Tunisia.</title>
        <authorList>
            <person name="Off K."/>
            <person name="Rejili M."/>
            <person name="Mars M."/>
            <person name="Brachmann A."/>
            <person name="Marin M."/>
        </authorList>
    </citation>
    <scope>NUCLEOTIDE SEQUENCE [LARGE SCALE GENOMIC DNA]</scope>
    <source>
        <strain evidence="1 2">CTAW11</strain>
    </source>
</reference>
<comment type="caution">
    <text evidence="1">The sequence shown here is derived from an EMBL/GenBank/DDBJ whole genome shotgun (WGS) entry which is preliminary data.</text>
</comment>
<dbReference type="OrthoDB" id="8255456at2"/>
<evidence type="ECO:0000313" key="1">
    <source>
        <dbReference type="EMBL" id="TYL87464.1"/>
    </source>
</evidence>
<keyword evidence="2" id="KW-1185">Reference proteome</keyword>
<proteinExistence type="predicted"/>
<sequence>MSDEQAWDATATADELVEALKPLFADQAPEVVGAVLGQLLAVMVAGHCPELRDEAMKLVIDMARDLVPVEVEQLIEQGRVGEEWRGTKQ</sequence>
<dbReference type="RefSeq" id="WP_148749641.1">
    <property type="nucleotide sequence ID" value="NZ_VSSR01000008.1"/>
</dbReference>
<gene>
    <name evidence="1" type="ORF">FXB38_04930</name>
</gene>
<protein>
    <submittedName>
        <fullName evidence="1">Uncharacterized protein</fullName>
    </submittedName>
</protein>
<dbReference type="Proteomes" id="UP000324853">
    <property type="component" value="Unassembled WGS sequence"/>
</dbReference>
<evidence type="ECO:0000313" key="2">
    <source>
        <dbReference type="Proteomes" id="UP000324853"/>
    </source>
</evidence>
<name>A0A5S4X4Z8_9BRAD</name>
<dbReference type="AlphaFoldDB" id="A0A5S4X4Z8"/>
<organism evidence="1 2">
    <name type="scientific">Bradyrhizobium cytisi</name>
    <dbReference type="NCBI Taxonomy" id="515489"/>
    <lineage>
        <taxon>Bacteria</taxon>
        <taxon>Pseudomonadati</taxon>
        <taxon>Pseudomonadota</taxon>
        <taxon>Alphaproteobacteria</taxon>
        <taxon>Hyphomicrobiales</taxon>
        <taxon>Nitrobacteraceae</taxon>
        <taxon>Bradyrhizobium</taxon>
    </lineage>
</organism>
<dbReference type="EMBL" id="VSSR01000008">
    <property type="protein sequence ID" value="TYL87464.1"/>
    <property type="molecule type" value="Genomic_DNA"/>
</dbReference>
<accession>A0A5S4X4Z8</accession>